<evidence type="ECO:0000313" key="2">
    <source>
        <dbReference type="EMBL" id="PIC22229.1"/>
    </source>
</evidence>
<dbReference type="PANTHER" id="PTHR22900">
    <property type="entry name" value="PROTEIN CBG14245-RELATED"/>
    <property type="match status" value="1"/>
</dbReference>
<dbReference type="GO" id="GO:0050650">
    <property type="term" value="P:chondroitin sulfate proteoglycan biosynthetic process"/>
    <property type="evidence" value="ECO:0007669"/>
    <property type="project" value="InterPro"/>
</dbReference>
<keyword evidence="3" id="KW-1185">Reference proteome</keyword>
<gene>
    <name evidence="2" type="primary">Cni-F55B12.2</name>
    <name evidence="2" type="synonym">Cnig_chr_V.g16359</name>
    <name evidence="2" type="ORF">B9Z55_016359</name>
</gene>
<protein>
    <recommendedName>
        <fullName evidence="4">Sulfotransferase domain-containing protein</fullName>
    </recommendedName>
</protein>
<accession>A0A2G5T4Y0</accession>
<proteinExistence type="predicted"/>
<keyword evidence="1" id="KW-0812">Transmembrane</keyword>
<evidence type="ECO:0000256" key="1">
    <source>
        <dbReference type="SAM" id="Phobius"/>
    </source>
</evidence>
<dbReference type="InterPro" id="IPR005331">
    <property type="entry name" value="Sulfotransferase"/>
</dbReference>
<dbReference type="Proteomes" id="UP000230233">
    <property type="component" value="Chromosome V"/>
</dbReference>
<feature type="transmembrane region" description="Helical" evidence="1">
    <location>
        <begin position="111"/>
        <end position="129"/>
    </location>
</feature>
<dbReference type="AlphaFoldDB" id="A0A2G5T4Y0"/>
<dbReference type="GO" id="GO:1902884">
    <property type="term" value="P:positive regulation of response to oxidative stress"/>
    <property type="evidence" value="ECO:0007669"/>
    <property type="project" value="InterPro"/>
</dbReference>
<dbReference type="STRING" id="1611254.A0A2G5T4Y0"/>
<dbReference type="PANTHER" id="PTHR22900:SF9">
    <property type="entry name" value="CARBOHYDRATE SULFOTRANSFERASE-RELATED"/>
    <property type="match status" value="1"/>
</dbReference>
<name>A0A2G5T4Y0_9PELO</name>
<keyword evidence="1" id="KW-0472">Membrane</keyword>
<keyword evidence="1" id="KW-1133">Transmembrane helix</keyword>
<evidence type="ECO:0008006" key="4">
    <source>
        <dbReference type="Google" id="ProtNLM"/>
    </source>
</evidence>
<dbReference type="Pfam" id="PF03567">
    <property type="entry name" value="Sulfotransfer_2"/>
    <property type="match status" value="1"/>
</dbReference>
<organism evidence="2 3">
    <name type="scientific">Caenorhabditis nigoni</name>
    <dbReference type="NCBI Taxonomy" id="1611254"/>
    <lineage>
        <taxon>Eukaryota</taxon>
        <taxon>Metazoa</taxon>
        <taxon>Ecdysozoa</taxon>
        <taxon>Nematoda</taxon>
        <taxon>Chromadorea</taxon>
        <taxon>Rhabditida</taxon>
        <taxon>Rhabditina</taxon>
        <taxon>Rhabditomorpha</taxon>
        <taxon>Rhabditoidea</taxon>
        <taxon>Rhabditidae</taxon>
        <taxon>Peloderinae</taxon>
        <taxon>Caenorhabditis</taxon>
    </lineage>
</organism>
<comment type="caution">
    <text evidence="2">The sequence shown here is derived from an EMBL/GenBank/DDBJ whole genome shotgun (WGS) entry which is preliminary data.</text>
</comment>
<dbReference type="GO" id="GO:0016020">
    <property type="term" value="C:membrane"/>
    <property type="evidence" value="ECO:0007669"/>
    <property type="project" value="InterPro"/>
</dbReference>
<sequence>MLPCSSKVQLSPTYEDVIYDDCQSVFDVPCLPVIFPFPLSIFTDFPEMFAFSNNAHILHLYPSHIKQKRPYSKTILEHRLEMIKSSGSGQLLLLKNLKIVRKSEERVKRKIILRAFAVNFLVLLYYFGFTAQTKQYRDLHFSSGLIPPYINIRSDLFVRIRLLKLVYLSVQISPKYNILSCGIRKSMSQLLINIMCLLHNEAEFLNQKRSLNDTWMSERVCSHKDLKFHIPQKIVDSDSKFRNLTKFAFIRDPFDRFISFYLHICKNDNGCWDCGDDMRCVVQNVYKSLKNYEKNPDESTSSLVDRHAAPISWNCNLHQTFSEYHLIKIGADYQKRESAIIELTNILKQKGVPDNLISKISNESMTGETIHGTYKSPGRLQAEKQVLEDTVVREYLHKIYFFDYLIFQFDTSHLDEHYQRLFKRFQ</sequence>
<evidence type="ECO:0000313" key="3">
    <source>
        <dbReference type="Proteomes" id="UP000230233"/>
    </source>
</evidence>
<dbReference type="EMBL" id="PDUG01000005">
    <property type="protein sequence ID" value="PIC22229.1"/>
    <property type="molecule type" value="Genomic_DNA"/>
</dbReference>
<reference evidence="3" key="1">
    <citation type="submission" date="2017-10" db="EMBL/GenBank/DDBJ databases">
        <title>Rapid genome shrinkage in a self-fertile nematode reveals novel sperm competition proteins.</title>
        <authorList>
            <person name="Yin D."/>
            <person name="Schwarz E.M."/>
            <person name="Thomas C.G."/>
            <person name="Felde R.L."/>
            <person name="Korf I.F."/>
            <person name="Cutter A.D."/>
            <person name="Schartner C.M."/>
            <person name="Ralston E.J."/>
            <person name="Meyer B.J."/>
            <person name="Haag E.S."/>
        </authorList>
    </citation>
    <scope>NUCLEOTIDE SEQUENCE [LARGE SCALE GENOMIC DNA]</scope>
    <source>
        <strain evidence="3">JU1422</strain>
    </source>
</reference>
<dbReference type="GO" id="GO:0047756">
    <property type="term" value="F:chondroitin 4-sulfotransferase activity"/>
    <property type="evidence" value="ECO:0007669"/>
    <property type="project" value="InterPro"/>
</dbReference>
<dbReference type="InterPro" id="IPR007669">
    <property type="entry name" value="Chst-1-like"/>
</dbReference>
<dbReference type="OrthoDB" id="408912at2759"/>